<keyword evidence="2" id="KW-1185">Reference proteome</keyword>
<dbReference type="Pfam" id="PF14435">
    <property type="entry name" value="SUKH-4"/>
    <property type="match status" value="1"/>
</dbReference>
<dbReference type="AlphaFoldDB" id="A0A8J3P632"/>
<evidence type="ECO:0008006" key="3">
    <source>
        <dbReference type="Google" id="ProtNLM"/>
    </source>
</evidence>
<accession>A0A8J3P632</accession>
<proteinExistence type="predicted"/>
<organism evidence="1 2">
    <name type="scientific">Catellatospora coxensis</name>
    <dbReference type="NCBI Taxonomy" id="310354"/>
    <lineage>
        <taxon>Bacteria</taxon>
        <taxon>Bacillati</taxon>
        <taxon>Actinomycetota</taxon>
        <taxon>Actinomycetes</taxon>
        <taxon>Micromonosporales</taxon>
        <taxon>Micromonosporaceae</taxon>
        <taxon>Catellatospora</taxon>
    </lineage>
</organism>
<comment type="caution">
    <text evidence="1">The sequence shown here is derived from an EMBL/GenBank/DDBJ whole genome shotgun (WGS) entry which is preliminary data.</text>
</comment>
<reference evidence="1 2" key="1">
    <citation type="submission" date="2021-01" db="EMBL/GenBank/DDBJ databases">
        <title>Whole genome shotgun sequence of Catellatospora coxensis NBRC 107359.</title>
        <authorList>
            <person name="Komaki H."/>
            <person name="Tamura T."/>
        </authorList>
    </citation>
    <scope>NUCLEOTIDE SEQUENCE [LARGE SCALE GENOMIC DNA]</scope>
    <source>
        <strain evidence="1 2">NBRC 107359</strain>
    </source>
</reference>
<gene>
    <name evidence="1" type="ORF">Cco03nite_20410</name>
</gene>
<dbReference type="Proteomes" id="UP000630887">
    <property type="component" value="Unassembled WGS sequence"/>
</dbReference>
<evidence type="ECO:0000313" key="1">
    <source>
        <dbReference type="EMBL" id="GIG05341.1"/>
    </source>
</evidence>
<evidence type="ECO:0000313" key="2">
    <source>
        <dbReference type="Proteomes" id="UP000630887"/>
    </source>
</evidence>
<protein>
    <recommendedName>
        <fullName evidence="3">SUKH-4 immunity protein of toxin-antitoxin system</fullName>
    </recommendedName>
</protein>
<dbReference type="EMBL" id="BONI01000014">
    <property type="protein sequence ID" value="GIG05341.1"/>
    <property type="molecule type" value="Genomic_DNA"/>
</dbReference>
<dbReference type="InterPro" id="IPR025851">
    <property type="entry name" value="SUKH-4"/>
</dbReference>
<name>A0A8J3P632_9ACTN</name>
<sequence length="175" mass="18852">MHAATARKGDMVGVSGPESRFRYEESALSSIRDQPARDFLSQRGLSSGNPLFTPTDARSHTASGRDFIIIGQDGADDVEVFCVDAATGEVVITSLTLDAGVGHVNASPQAFDRCLAEFRRRCPYGDRGTSREDLETISADLGRALVAIDASTFDEDPGYWHNLLHDVAIGDYAAE</sequence>